<dbReference type="GO" id="GO:0008810">
    <property type="term" value="F:cellulase activity"/>
    <property type="evidence" value="ECO:0007669"/>
    <property type="project" value="UniProtKB-EC"/>
</dbReference>
<name>A0AB40C7N7_DIOCR</name>
<evidence type="ECO:0000256" key="6">
    <source>
        <dbReference type="ARBA" id="ARBA00023277"/>
    </source>
</evidence>
<accession>A0AB40C7N7</accession>
<evidence type="ECO:0000259" key="10">
    <source>
        <dbReference type="Pfam" id="PF00759"/>
    </source>
</evidence>
<proteinExistence type="inferred from homology"/>
<keyword evidence="11" id="KW-1185">Reference proteome</keyword>
<comment type="catalytic activity">
    <reaction evidence="1">
        <text>Endohydrolysis of (1-&gt;4)-beta-D-glucosidic linkages in cellulose, lichenin and cereal beta-D-glucans.</text>
        <dbReference type="EC" id="3.2.1.4"/>
    </reaction>
</comment>
<dbReference type="AlphaFoldDB" id="A0AB40C7N7"/>
<feature type="signal peptide" evidence="9">
    <location>
        <begin position="1"/>
        <end position="22"/>
    </location>
</feature>
<dbReference type="FunFam" id="1.50.10.10:FF:000020">
    <property type="entry name" value="Endoglucanase"/>
    <property type="match status" value="1"/>
</dbReference>
<evidence type="ECO:0000256" key="3">
    <source>
        <dbReference type="ARBA" id="ARBA00012601"/>
    </source>
</evidence>
<keyword evidence="5" id="KW-0136">Cellulose degradation</keyword>
<dbReference type="PANTHER" id="PTHR22298">
    <property type="entry name" value="ENDO-1,4-BETA-GLUCANASE"/>
    <property type="match status" value="1"/>
</dbReference>
<dbReference type="Gene3D" id="1.50.10.10">
    <property type="match status" value="1"/>
</dbReference>
<gene>
    <name evidence="12" type="primary">LOC120273284</name>
</gene>
<keyword evidence="8" id="KW-0624">Polysaccharide degradation</keyword>
<evidence type="ECO:0000256" key="9">
    <source>
        <dbReference type="SAM" id="SignalP"/>
    </source>
</evidence>
<evidence type="ECO:0000256" key="7">
    <source>
        <dbReference type="ARBA" id="ARBA00023295"/>
    </source>
</evidence>
<evidence type="ECO:0000313" key="11">
    <source>
        <dbReference type="Proteomes" id="UP001515500"/>
    </source>
</evidence>
<keyword evidence="7" id="KW-0326">Glycosidase</keyword>
<comment type="similarity">
    <text evidence="2">Belongs to the glycosyl hydrolase 9 (cellulase E) family.</text>
</comment>
<dbReference type="InterPro" id="IPR012341">
    <property type="entry name" value="6hp_glycosidase-like_sf"/>
</dbReference>
<dbReference type="Proteomes" id="UP001515500">
    <property type="component" value="Chromosome 12"/>
</dbReference>
<dbReference type="GO" id="GO:0030245">
    <property type="term" value="P:cellulose catabolic process"/>
    <property type="evidence" value="ECO:0007669"/>
    <property type="project" value="UniProtKB-KW"/>
</dbReference>
<organism evidence="11 12">
    <name type="scientific">Dioscorea cayennensis subsp. rotundata</name>
    <name type="common">White Guinea yam</name>
    <name type="synonym">Dioscorea rotundata</name>
    <dbReference type="NCBI Taxonomy" id="55577"/>
    <lineage>
        <taxon>Eukaryota</taxon>
        <taxon>Viridiplantae</taxon>
        <taxon>Streptophyta</taxon>
        <taxon>Embryophyta</taxon>
        <taxon>Tracheophyta</taxon>
        <taxon>Spermatophyta</taxon>
        <taxon>Magnoliopsida</taxon>
        <taxon>Liliopsida</taxon>
        <taxon>Dioscoreales</taxon>
        <taxon>Dioscoreaceae</taxon>
        <taxon>Dioscorea</taxon>
    </lineage>
</organism>
<dbReference type="SUPFAM" id="SSF48208">
    <property type="entry name" value="Six-hairpin glycosidases"/>
    <property type="match status" value="1"/>
</dbReference>
<evidence type="ECO:0000256" key="4">
    <source>
        <dbReference type="ARBA" id="ARBA00022801"/>
    </source>
</evidence>
<dbReference type="InterPro" id="IPR008928">
    <property type="entry name" value="6-hairpin_glycosidase_sf"/>
</dbReference>
<evidence type="ECO:0000256" key="5">
    <source>
        <dbReference type="ARBA" id="ARBA00023001"/>
    </source>
</evidence>
<keyword evidence="9" id="KW-0732">Signal</keyword>
<dbReference type="Pfam" id="PF00759">
    <property type="entry name" value="Glyco_hydro_9"/>
    <property type="match status" value="1"/>
</dbReference>
<feature type="chain" id="PRO_5044350329" description="cellulase" evidence="9">
    <location>
        <begin position="23"/>
        <end position="490"/>
    </location>
</feature>
<reference evidence="12" key="1">
    <citation type="submission" date="2025-08" db="UniProtKB">
        <authorList>
            <consortium name="RefSeq"/>
        </authorList>
    </citation>
    <scope>IDENTIFICATION</scope>
</reference>
<dbReference type="RefSeq" id="XP_039135846.1">
    <property type="nucleotide sequence ID" value="XM_039279912.1"/>
</dbReference>
<protein>
    <recommendedName>
        <fullName evidence="3">cellulase</fullName>
        <ecNumber evidence="3">3.2.1.4</ecNumber>
    </recommendedName>
</protein>
<sequence>MALPNLLLLLCFHCFFLFFIQSHSSIDYSQALTKSLLFFEGQRSGKLPSSQRIQWRGDSALKDGSDNGVNLTGGYYDAGDNVKFGFPLAFTMTTLAWGIIEFEQNLVSKNEFDHAQEALRWGCDYLLNAHVAPDVLYVEVGDGFSDHECWMRPEDMTTPRTSYSVDAAHPGSDVAGETSAAFAAASIAFRKSDPHYADVLLDHAKQLFQFANDYPGSYQDSVTAATKFYASSGFEDEYQWAAVWLFHATDDQTYSDYLANKGSTSTGGVRSLFSWDDKWVGVQTIISKLKIEQRLDDNQNPLWDKYESEMVQFICPTIQRGNNNVQMSPGGMLWWQPWNNFQYTAAAMLVIAAHADHLNSVGANLQCDSVTVTPGELIEFVQSQVDYILGVNPKGMSYMVGFGSTYPVKFHHRGASMPSIKSDPALIGCKDGFEKYFYSDGPNPNVLDGAVVGGPDANDQFEDQRYNFQQSEGPTVNNGPLVGVLARLAS</sequence>
<keyword evidence="6" id="KW-0119">Carbohydrate metabolism</keyword>
<keyword evidence="4" id="KW-0378">Hydrolase</keyword>
<evidence type="ECO:0000256" key="8">
    <source>
        <dbReference type="ARBA" id="ARBA00023326"/>
    </source>
</evidence>
<dbReference type="EC" id="3.2.1.4" evidence="3"/>
<dbReference type="GeneID" id="120273284"/>
<evidence type="ECO:0000256" key="1">
    <source>
        <dbReference type="ARBA" id="ARBA00000966"/>
    </source>
</evidence>
<feature type="domain" description="Glycoside hydrolase family 9" evidence="10">
    <location>
        <begin position="28"/>
        <end position="485"/>
    </location>
</feature>
<evidence type="ECO:0000256" key="2">
    <source>
        <dbReference type="ARBA" id="ARBA00007072"/>
    </source>
</evidence>
<evidence type="ECO:0000313" key="12">
    <source>
        <dbReference type="RefSeq" id="XP_039135846.1"/>
    </source>
</evidence>
<dbReference type="InterPro" id="IPR001701">
    <property type="entry name" value="Glyco_hydro_9"/>
</dbReference>